<feature type="transmembrane region" description="Helical" evidence="1">
    <location>
        <begin position="26"/>
        <end position="49"/>
    </location>
</feature>
<feature type="transmembrane region" description="Helical" evidence="1">
    <location>
        <begin position="172"/>
        <end position="196"/>
    </location>
</feature>
<organism evidence="2 3">
    <name type="scientific">Melanomma pulvis-pyrius CBS 109.77</name>
    <dbReference type="NCBI Taxonomy" id="1314802"/>
    <lineage>
        <taxon>Eukaryota</taxon>
        <taxon>Fungi</taxon>
        <taxon>Dikarya</taxon>
        <taxon>Ascomycota</taxon>
        <taxon>Pezizomycotina</taxon>
        <taxon>Dothideomycetes</taxon>
        <taxon>Pleosporomycetidae</taxon>
        <taxon>Pleosporales</taxon>
        <taxon>Melanommataceae</taxon>
        <taxon>Melanomma</taxon>
    </lineage>
</organism>
<name>A0A6A6XY72_9PLEO</name>
<dbReference type="PANTHER" id="PTHR37577">
    <property type="entry name" value="INTEGRAL MEMBRANE PROTEIN"/>
    <property type="match status" value="1"/>
</dbReference>
<accession>A0A6A6XY72</accession>
<reference evidence="2" key="1">
    <citation type="journal article" date="2020" name="Stud. Mycol.">
        <title>101 Dothideomycetes genomes: a test case for predicting lifestyles and emergence of pathogens.</title>
        <authorList>
            <person name="Haridas S."/>
            <person name="Albert R."/>
            <person name="Binder M."/>
            <person name="Bloem J."/>
            <person name="Labutti K."/>
            <person name="Salamov A."/>
            <person name="Andreopoulos B."/>
            <person name="Baker S."/>
            <person name="Barry K."/>
            <person name="Bills G."/>
            <person name="Bluhm B."/>
            <person name="Cannon C."/>
            <person name="Castanera R."/>
            <person name="Culley D."/>
            <person name="Daum C."/>
            <person name="Ezra D."/>
            <person name="Gonzalez J."/>
            <person name="Henrissat B."/>
            <person name="Kuo A."/>
            <person name="Liang C."/>
            <person name="Lipzen A."/>
            <person name="Lutzoni F."/>
            <person name="Magnuson J."/>
            <person name="Mondo S."/>
            <person name="Nolan M."/>
            <person name="Ohm R."/>
            <person name="Pangilinan J."/>
            <person name="Park H.-J."/>
            <person name="Ramirez L."/>
            <person name="Alfaro M."/>
            <person name="Sun H."/>
            <person name="Tritt A."/>
            <person name="Yoshinaga Y."/>
            <person name="Zwiers L.-H."/>
            <person name="Turgeon B."/>
            <person name="Goodwin S."/>
            <person name="Spatafora J."/>
            <person name="Crous P."/>
            <person name="Grigoriev I."/>
        </authorList>
    </citation>
    <scope>NUCLEOTIDE SEQUENCE</scope>
    <source>
        <strain evidence="2">CBS 109.77</strain>
    </source>
</reference>
<keyword evidence="3" id="KW-1185">Reference proteome</keyword>
<dbReference type="AlphaFoldDB" id="A0A6A6XY72"/>
<keyword evidence="1" id="KW-1133">Transmembrane helix</keyword>
<keyword evidence="1" id="KW-0812">Transmembrane</keyword>
<evidence type="ECO:0000313" key="3">
    <source>
        <dbReference type="Proteomes" id="UP000799757"/>
    </source>
</evidence>
<proteinExistence type="predicted"/>
<protein>
    <submittedName>
        <fullName evidence="2">Uncharacterized protein</fullName>
    </submittedName>
</protein>
<dbReference type="EMBL" id="MU001743">
    <property type="protein sequence ID" value="KAF2800694.1"/>
    <property type="molecule type" value="Genomic_DNA"/>
</dbReference>
<dbReference type="InterPro" id="IPR053018">
    <property type="entry name" value="Elsinochrome_Biosynth-Asso"/>
</dbReference>
<evidence type="ECO:0000313" key="2">
    <source>
        <dbReference type="EMBL" id="KAF2800694.1"/>
    </source>
</evidence>
<evidence type="ECO:0000256" key="1">
    <source>
        <dbReference type="SAM" id="Phobius"/>
    </source>
</evidence>
<dbReference type="PANTHER" id="PTHR37577:SF1">
    <property type="entry name" value="INTEGRAL MEMBRANE PROTEIN"/>
    <property type="match status" value="1"/>
</dbReference>
<gene>
    <name evidence="2" type="ORF">K505DRAFT_370017</name>
</gene>
<dbReference type="OrthoDB" id="5427664at2759"/>
<sequence>MLEKSCHYDCSMHPDQLSPYPDISGIGVFLAYAITTGLTVMIMIAYFLVAYRPDEDPFGGKSVSQSDVTFHPNATDMAIVAGIQRLFPFLRGSRRSHHRLYRGFTKAMLTMSDIQLLTGLSIIISGYTQLRCGLSAYHWQKIVNIAWFTSTTHLSCLTFLRNYLSQRKAQRIWRVLAMGTLVLLLLVAIVRTRYFIFE</sequence>
<keyword evidence="1" id="KW-0472">Membrane</keyword>
<dbReference type="Proteomes" id="UP000799757">
    <property type="component" value="Unassembled WGS sequence"/>
</dbReference>